<dbReference type="InterPro" id="IPR011013">
    <property type="entry name" value="Gal_mutarotase_sf_dom"/>
</dbReference>
<organism evidence="9 10">
    <name type="scientific">Candidatus Enterococcus ferrettii</name>
    <dbReference type="NCBI Taxonomy" id="2815324"/>
    <lineage>
        <taxon>Bacteria</taxon>
        <taxon>Bacillati</taxon>
        <taxon>Bacillota</taxon>
        <taxon>Bacilli</taxon>
        <taxon>Lactobacillales</taxon>
        <taxon>Enterococcaceae</taxon>
        <taxon>Enterococcus</taxon>
    </lineage>
</organism>
<gene>
    <name evidence="9" type="ORF">JZO67_004351</name>
</gene>
<accession>A0ABV0EUR8</accession>
<evidence type="ECO:0000256" key="1">
    <source>
        <dbReference type="ARBA" id="ARBA00001614"/>
    </source>
</evidence>
<proteinExistence type="inferred from homology"/>
<reference evidence="9 10" key="1">
    <citation type="submission" date="2021-03" db="EMBL/GenBank/DDBJ databases">
        <authorList>
            <person name="Gilmore M.S."/>
            <person name="Schwartzman J."/>
            <person name="Van Tyne D."/>
            <person name="Martin M."/>
            <person name="Earl A.M."/>
            <person name="Manson A.L."/>
            <person name="Straub T."/>
            <person name="Salamzade R."/>
            <person name="Saavedra J."/>
            <person name="Lebreton F."/>
            <person name="Prichula J."/>
            <person name="Schaufler K."/>
            <person name="Gaca A."/>
            <person name="Sgardioli B."/>
            <person name="Wagenaar J."/>
            <person name="Strong T."/>
        </authorList>
    </citation>
    <scope>NUCLEOTIDE SEQUENCE [LARGE SCALE GENOMIC DNA]</scope>
    <source>
        <strain evidence="9 10">665A</strain>
    </source>
</reference>
<dbReference type="InterPro" id="IPR018052">
    <property type="entry name" value="Ald1_epimerase_CS"/>
</dbReference>
<reference evidence="9 10" key="2">
    <citation type="submission" date="2024-02" db="EMBL/GenBank/DDBJ databases">
        <title>The Genome Sequence of Enterococcus sp. DIV0159.</title>
        <authorList>
            <person name="Earl A."/>
            <person name="Manson A."/>
            <person name="Gilmore M."/>
            <person name="Sanders J."/>
            <person name="Shea T."/>
            <person name="Howe W."/>
            <person name="Livny J."/>
            <person name="Cuomo C."/>
            <person name="Neafsey D."/>
            <person name="Birren B."/>
        </authorList>
    </citation>
    <scope>NUCLEOTIDE SEQUENCE [LARGE SCALE GENOMIC DNA]</scope>
    <source>
        <strain evidence="9 10">665A</strain>
    </source>
</reference>
<sequence length="347" mass="38348">MKISNTEFGGGYRLITLENEQGMQLAVSDLGARIVRLSVPAAGKQRELILGFDSAEEYLVKDPYIGASIGRTAGRIENGIFDLNGQTIQVDVDKTTHHSLHGGQPGFESKKWTYTIIEGHNEASVLFSLISPEGEHGYPGTLDIEVRYTLTADNRWRITTRGISDRDTLFNPTNHVYFNLSGDCTEAVDQHQLWLNSSYFAELRQDTIPTGKKLPVAGTAFDFTKKKALAELFISNFDQKQLADGMDHPFFLDQADLNVPAAILTSPDEKVELTVKTDASSVVLFTANFGDNTPEMHGQKMANHGGITFETQTAPGAEQFPEFGSIQLTAYQPFTTITEFKIEGKEE</sequence>
<dbReference type="PANTHER" id="PTHR10091:SF0">
    <property type="entry name" value="GALACTOSE MUTAROTASE"/>
    <property type="match status" value="1"/>
</dbReference>
<dbReference type="Gene3D" id="2.70.98.10">
    <property type="match status" value="1"/>
</dbReference>
<evidence type="ECO:0000256" key="7">
    <source>
        <dbReference type="ARBA" id="ARBA00023277"/>
    </source>
</evidence>
<dbReference type="InterPro" id="IPR047215">
    <property type="entry name" value="Galactose_mutarotase-like"/>
</dbReference>
<evidence type="ECO:0000256" key="2">
    <source>
        <dbReference type="ARBA" id="ARBA00005028"/>
    </source>
</evidence>
<evidence type="ECO:0000256" key="4">
    <source>
        <dbReference type="ARBA" id="ARBA00013185"/>
    </source>
</evidence>
<dbReference type="Proteomes" id="UP000664357">
    <property type="component" value="Unassembled WGS sequence"/>
</dbReference>
<evidence type="ECO:0000313" key="10">
    <source>
        <dbReference type="Proteomes" id="UP000664357"/>
    </source>
</evidence>
<evidence type="ECO:0000313" key="9">
    <source>
        <dbReference type="EMBL" id="MEO1772369.1"/>
    </source>
</evidence>
<dbReference type="InterPro" id="IPR008183">
    <property type="entry name" value="Aldose_1/G6P_1-epimerase"/>
</dbReference>
<dbReference type="CDD" id="cd09019">
    <property type="entry name" value="galactose_mutarotase_like"/>
    <property type="match status" value="1"/>
</dbReference>
<comment type="pathway">
    <text evidence="2 8">Carbohydrate metabolism; hexose metabolism.</text>
</comment>
<evidence type="ECO:0000256" key="3">
    <source>
        <dbReference type="ARBA" id="ARBA00006206"/>
    </source>
</evidence>
<dbReference type="PIRSF" id="PIRSF005096">
    <property type="entry name" value="GALM"/>
    <property type="match status" value="1"/>
</dbReference>
<dbReference type="InterPro" id="IPR014718">
    <property type="entry name" value="GH-type_carb-bd"/>
</dbReference>
<keyword evidence="10" id="KW-1185">Reference proteome</keyword>
<keyword evidence="7 8" id="KW-0119">Carbohydrate metabolism</keyword>
<dbReference type="NCBIfam" id="NF008277">
    <property type="entry name" value="PRK11055.1"/>
    <property type="match status" value="1"/>
</dbReference>
<dbReference type="RefSeq" id="WP_207701739.1">
    <property type="nucleotide sequence ID" value="NZ_JAFREL020000004.1"/>
</dbReference>
<keyword evidence="6 8" id="KW-0413">Isomerase</keyword>
<evidence type="ECO:0000256" key="8">
    <source>
        <dbReference type="PIRNR" id="PIRNR005096"/>
    </source>
</evidence>
<dbReference type="InterPro" id="IPR015443">
    <property type="entry name" value="Aldose_1-epimerase"/>
</dbReference>
<dbReference type="EC" id="5.1.3.3" evidence="4 8"/>
<name>A0ABV0EUR8_9ENTE</name>
<evidence type="ECO:0000256" key="6">
    <source>
        <dbReference type="ARBA" id="ARBA00023235"/>
    </source>
</evidence>
<dbReference type="PROSITE" id="PS00545">
    <property type="entry name" value="ALDOSE_1_EPIMERASE"/>
    <property type="match status" value="1"/>
</dbReference>
<dbReference type="PANTHER" id="PTHR10091">
    <property type="entry name" value="ALDOSE-1-EPIMERASE"/>
    <property type="match status" value="1"/>
</dbReference>
<comment type="catalytic activity">
    <reaction evidence="1 8">
        <text>alpha-D-glucose = beta-D-glucose</text>
        <dbReference type="Rhea" id="RHEA:10264"/>
        <dbReference type="ChEBI" id="CHEBI:15903"/>
        <dbReference type="ChEBI" id="CHEBI:17925"/>
        <dbReference type="EC" id="5.1.3.3"/>
    </reaction>
</comment>
<dbReference type="Pfam" id="PF01263">
    <property type="entry name" value="Aldose_epim"/>
    <property type="match status" value="1"/>
</dbReference>
<evidence type="ECO:0000256" key="5">
    <source>
        <dbReference type="ARBA" id="ARBA00014165"/>
    </source>
</evidence>
<dbReference type="SUPFAM" id="SSF74650">
    <property type="entry name" value="Galactose mutarotase-like"/>
    <property type="match status" value="1"/>
</dbReference>
<comment type="similarity">
    <text evidence="3 8">Belongs to the aldose epimerase family.</text>
</comment>
<protein>
    <recommendedName>
        <fullName evidence="5 8">Aldose 1-epimerase</fullName>
        <ecNumber evidence="4 8">5.1.3.3</ecNumber>
    </recommendedName>
</protein>
<comment type="caution">
    <text evidence="9">The sequence shown here is derived from an EMBL/GenBank/DDBJ whole genome shotgun (WGS) entry which is preliminary data.</text>
</comment>
<dbReference type="EMBL" id="JAFREL020000004">
    <property type="protein sequence ID" value="MEO1772369.1"/>
    <property type="molecule type" value="Genomic_DNA"/>
</dbReference>